<keyword evidence="2" id="KW-0238">DNA-binding</keyword>
<dbReference type="OrthoDB" id="9814833at2"/>
<comment type="caution">
    <text evidence="6">The sequence shown here is derived from an EMBL/GenBank/DDBJ whole genome shotgun (WGS) entry which is preliminary data.</text>
</comment>
<dbReference type="GO" id="GO:0003700">
    <property type="term" value="F:DNA-binding transcription factor activity"/>
    <property type="evidence" value="ECO:0007669"/>
    <property type="project" value="InterPro"/>
</dbReference>
<proteinExistence type="predicted"/>
<dbReference type="EMBL" id="JPVQ01000004">
    <property type="protein sequence ID" value="KGR91770.1"/>
    <property type="molecule type" value="Genomic_DNA"/>
</dbReference>
<gene>
    <name evidence="6" type="ORF">CD30_04120</name>
</gene>
<dbReference type="InterPro" id="IPR036244">
    <property type="entry name" value="TipA-like_antibiotic-bd"/>
</dbReference>
<keyword evidence="1" id="KW-0805">Transcription regulation</keyword>
<dbReference type="PROSITE" id="PS50937">
    <property type="entry name" value="HTH_MERR_2"/>
    <property type="match status" value="1"/>
</dbReference>
<evidence type="ECO:0000256" key="4">
    <source>
        <dbReference type="ARBA" id="ARBA00023163"/>
    </source>
</evidence>
<dbReference type="GO" id="GO:0003677">
    <property type="term" value="F:DNA binding"/>
    <property type="evidence" value="ECO:0007669"/>
    <property type="project" value="UniProtKB-KW"/>
</dbReference>
<dbReference type="Pfam" id="PF13411">
    <property type="entry name" value="MerR_1"/>
    <property type="match status" value="1"/>
</dbReference>
<keyword evidence="3" id="KW-0010">Activator</keyword>
<dbReference type="Gene3D" id="1.10.1660.10">
    <property type="match status" value="1"/>
</dbReference>
<accession>A0A0A3J7S3</accession>
<dbReference type="PANTHER" id="PTHR30204">
    <property type="entry name" value="REDOX-CYCLING DRUG-SENSING TRANSCRIPTIONAL ACTIVATOR SOXR"/>
    <property type="match status" value="1"/>
</dbReference>
<dbReference type="SUPFAM" id="SSF46955">
    <property type="entry name" value="Putative DNA-binding domain"/>
    <property type="match status" value="1"/>
</dbReference>
<evidence type="ECO:0000259" key="5">
    <source>
        <dbReference type="PROSITE" id="PS50937"/>
    </source>
</evidence>
<name>A0A0A3J7S3_9BACL</name>
<evidence type="ECO:0000313" key="6">
    <source>
        <dbReference type="EMBL" id="KGR91770.1"/>
    </source>
</evidence>
<dbReference type="CDD" id="cd01106">
    <property type="entry name" value="HTH_TipAL-Mta"/>
    <property type="match status" value="1"/>
</dbReference>
<dbReference type="PROSITE" id="PS00552">
    <property type="entry name" value="HTH_MERR_1"/>
    <property type="match status" value="1"/>
</dbReference>
<dbReference type="SMART" id="SM00422">
    <property type="entry name" value="HTH_MERR"/>
    <property type="match status" value="1"/>
</dbReference>
<reference evidence="6 7" key="1">
    <citation type="submission" date="2014-02" db="EMBL/GenBank/DDBJ databases">
        <title>Draft genome sequence of Lysinibacillus massiliensis CCUG 49529.</title>
        <authorList>
            <person name="Zhang F."/>
            <person name="Wang G."/>
            <person name="Zhang L."/>
        </authorList>
    </citation>
    <scope>NUCLEOTIDE SEQUENCE [LARGE SCALE GENOMIC DNA]</scope>
    <source>
        <strain evidence="6 7">CCUG 49529</strain>
    </source>
</reference>
<organism evidence="6 7">
    <name type="scientific">Ureibacillus massiliensis 4400831 = CIP 108448 = CCUG 49529</name>
    <dbReference type="NCBI Taxonomy" id="1211035"/>
    <lineage>
        <taxon>Bacteria</taxon>
        <taxon>Bacillati</taxon>
        <taxon>Bacillota</taxon>
        <taxon>Bacilli</taxon>
        <taxon>Bacillales</taxon>
        <taxon>Caryophanaceae</taxon>
        <taxon>Ureibacillus</taxon>
    </lineage>
</organism>
<dbReference type="SUPFAM" id="SSF89082">
    <property type="entry name" value="Antibiotic binding domain of TipA-like multidrug resistance regulators"/>
    <property type="match status" value="1"/>
</dbReference>
<keyword evidence="4" id="KW-0804">Transcription</keyword>
<dbReference type="AlphaFoldDB" id="A0A0A3J7S3"/>
<dbReference type="InterPro" id="IPR009061">
    <property type="entry name" value="DNA-bd_dom_put_sf"/>
</dbReference>
<evidence type="ECO:0000256" key="1">
    <source>
        <dbReference type="ARBA" id="ARBA00023015"/>
    </source>
</evidence>
<evidence type="ECO:0000256" key="3">
    <source>
        <dbReference type="ARBA" id="ARBA00023159"/>
    </source>
</evidence>
<evidence type="ECO:0000313" key="7">
    <source>
        <dbReference type="Proteomes" id="UP000030595"/>
    </source>
</evidence>
<sequence>MEYTISKLAKLANVSARTLRYYDEINLLKPTRISSAGYRIYGQQEVDRLQQILFFRELDVDLETITSIMNDPNFDKSKALQSHLRELIQKRSRLDKLIGVVEKTIAHEKGELVMSNNEKFEAFKDKLIEDNEKQYGEEIRQKYGEEAVEKSNNKFKNMSKEDYEAFTKLGEEILELLPTAFETGDPASPIAQALAAKHKQWLIYTWPSYSEEAHVGLAEMYVSDERFKAYYDKATKGGTEFLRDAIVIFTQKN</sequence>
<dbReference type="Gene3D" id="1.10.490.50">
    <property type="entry name" value="Antibiotic binding domain of TipA-like multidrug resistance regulators"/>
    <property type="match status" value="1"/>
</dbReference>
<evidence type="ECO:0000256" key="2">
    <source>
        <dbReference type="ARBA" id="ARBA00023125"/>
    </source>
</evidence>
<dbReference type="PANTHER" id="PTHR30204:SF90">
    <property type="entry name" value="HTH-TYPE TRANSCRIPTIONAL ACTIVATOR MTA"/>
    <property type="match status" value="1"/>
</dbReference>
<dbReference type="PRINTS" id="PR00040">
    <property type="entry name" value="HTHMERR"/>
</dbReference>
<dbReference type="Proteomes" id="UP000030595">
    <property type="component" value="Unassembled WGS sequence"/>
</dbReference>
<feature type="domain" description="HTH merR-type" evidence="5">
    <location>
        <begin position="1"/>
        <end position="71"/>
    </location>
</feature>
<dbReference type="eggNOG" id="COG0789">
    <property type="taxonomic scope" value="Bacteria"/>
</dbReference>
<dbReference type="InterPro" id="IPR012925">
    <property type="entry name" value="TipAS_dom"/>
</dbReference>
<protein>
    <submittedName>
        <fullName evidence="6">MerR family transcriptional regulator</fullName>
    </submittedName>
</protein>
<dbReference type="RefSeq" id="WP_036172720.1">
    <property type="nucleotide sequence ID" value="NZ_AVCZ01000004.1"/>
</dbReference>
<dbReference type="Pfam" id="PF07739">
    <property type="entry name" value="TipAS"/>
    <property type="match status" value="1"/>
</dbReference>
<dbReference type="InterPro" id="IPR047057">
    <property type="entry name" value="MerR_fam"/>
</dbReference>
<keyword evidence="7" id="KW-1185">Reference proteome</keyword>
<dbReference type="InterPro" id="IPR000551">
    <property type="entry name" value="MerR-type_HTH_dom"/>
</dbReference>